<protein>
    <submittedName>
        <fullName evidence="4">Uncharacterized protein</fullName>
    </submittedName>
</protein>
<keyword evidence="2" id="KW-0732">Signal</keyword>
<organism evidence="4 5">
    <name type="scientific">Puccinia graminis f. sp. tritici</name>
    <dbReference type="NCBI Taxonomy" id="56615"/>
    <lineage>
        <taxon>Eukaryota</taxon>
        <taxon>Fungi</taxon>
        <taxon>Dikarya</taxon>
        <taxon>Basidiomycota</taxon>
        <taxon>Pucciniomycotina</taxon>
        <taxon>Pucciniomycetes</taxon>
        <taxon>Pucciniales</taxon>
        <taxon>Pucciniaceae</taxon>
        <taxon>Puccinia</taxon>
    </lineage>
</organism>
<comment type="caution">
    <text evidence="4">The sequence shown here is derived from an EMBL/GenBank/DDBJ whole genome shotgun (WGS) entry which is preliminary data.</text>
</comment>
<dbReference type="Proteomes" id="UP000324748">
    <property type="component" value="Unassembled WGS sequence"/>
</dbReference>
<feature type="chain" id="PRO_5036366334" evidence="2">
    <location>
        <begin position="21"/>
        <end position="224"/>
    </location>
</feature>
<evidence type="ECO:0000313" key="6">
    <source>
        <dbReference type="Proteomes" id="UP000325313"/>
    </source>
</evidence>
<gene>
    <name evidence="4" type="ORF">PGT21_034234</name>
    <name evidence="3" type="ORF">PGTUg99_019821</name>
</gene>
<evidence type="ECO:0000313" key="4">
    <source>
        <dbReference type="EMBL" id="KAA1094988.1"/>
    </source>
</evidence>
<dbReference type="EMBL" id="VSWC01000079">
    <property type="protein sequence ID" value="KAA1094988.1"/>
    <property type="molecule type" value="Genomic_DNA"/>
</dbReference>
<evidence type="ECO:0000313" key="5">
    <source>
        <dbReference type="Proteomes" id="UP000324748"/>
    </source>
</evidence>
<keyword evidence="5" id="KW-1185">Reference proteome</keyword>
<accession>A0A5B0P4E5</accession>
<dbReference type="OrthoDB" id="10280937at2759"/>
<feature type="signal peptide" evidence="2">
    <location>
        <begin position="1"/>
        <end position="20"/>
    </location>
</feature>
<evidence type="ECO:0000256" key="1">
    <source>
        <dbReference type="SAM" id="MobiDB-lite"/>
    </source>
</evidence>
<feature type="region of interest" description="Disordered" evidence="1">
    <location>
        <begin position="85"/>
        <end position="110"/>
    </location>
</feature>
<dbReference type="Proteomes" id="UP000325313">
    <property type="component" value="Unassembled WGS sequence"/>
</dbReference>
<name>A0A5B0P4E5_PUCGR</name>
<proteinExistence type="predicted"/>
<dbReference type="EMBL" id="VDEP01000511">
    <property type="protein sequence ID" value="KAA1065290.1"/>
    <property type="molecule type" value="Genomic_DNA"/>
</dbReference>
<dbReference type="AlphaFoldDB" id="A0A5B0P4E5"/>
<feature type="compositionally biased region" description="Polar residues" evidence="1">
    <location>
        <begin position="88"/>
        <end position="100"/>
    </location>
</feature>
<evidence type="ECO:0000313" key="3">
    <source>
        <dbReference type="EMBL" id="KAA1065290.1"/>
    </source>
</evidence>
<reference evidence="5 6" key="1">
    <citation type="submission" date="2019-05" db="EMBL/GenBank/DDBJ databases">
        <title>Emergence of the Ug99 lineage of the wheat stem rust pathogen through somatic hybridization.</title>
        <authorList>
            <person name="Li F."/>
            <person name="Upadhyaya N.M."/>
            <person name="Sperschneider J."/>
            <person name="Matny O."/>
            <person name="Nguyen-Phuc H."/>
            <person name="Mago R."/>
            <person name="Raley C."/>
            <person name="Miller M.E."/>
            <person name="Silverstein K.A.T."/>
            <person name="Henningsen E."/>
            <person name="Hirsch C.D."/>
            <person name="Visser B."/>
            <person name="Pretorius Z.A."/>
            <person name="Steffenson B.J."/>
            <person name="Schwessinger B."/>
            <person name="Dodds P.N."/>
            <person name="Figueroa M."/>
        </authorList>
    </citation>
    <scope>NUCLEOTIDE SEQUENCE [LARGE SCALE GENOMIC DNA]</scope>
    <source>
        <strain evidence="4">21-0</strain>
        <strain evidence="3 6">Ug99</strain>
    </source>
</reference>
<sequence length="224" mass="24422">MLCSPLVLFTVCAVIVPTISMPVGLDDIPAERVCQDTEYKHGVVNDRNGLGPSTSKELIASAKPVEPVFNGEDLLATRELIPAEKSSAAGQPATTEQSHVAKTPVESLDGLFKPQGPTGSSLYSTDELVEHELAQVHPSNRHTEIANRNGLLAWQSDYLKEALSCLTVFGITHLVFWHGFPESREYFLDPSKKVFLNGSLKFWTCVLSGGLHVLLSILSKKIPE</sequence>
<evidence type="ECO:0000256" key="2">
    <source>
        <dbReference type="SAM" id="SignalP"/>
    </source>
</evidence>